<reference evidence="2" key="2">
    <citation type="submission" date="2021-01" db="EMBL/GenBank/DDBJ databases">
        <authorList>
            <person name="Schikora-Tamarit M.A."/>
        </authorList>
    </citation>
    <scope>NUCLEOTIDE SEQUENCE</scope>
    <source>
        <strain evidence="2">CBS6341</strain>
    </source>
</reference>
<dbReference type="PANTHER" id="PTHR13542">
    <property type="entry name" value="LSM12 HOMOLOG"/>
    <property type="match status" value="1"/>
</dbReference>
<evidence type="ECO:0000313" key="2">
    <source>
        <dbReference type="EMBL" id="KAH3676180.1"/>
    </source>
</evidence>
<dbReference type="Proteomes" id="UP000769528">
    <property type="component" value="Unassembled WGS sequence"/>
</dbReference>
<dbReference type="AlphaFoldDB" id="A0A9P8PR75"/>
<dbReference type="EMBL" id="JAEUBF010000677">
    <property type="protein sequence ID" value="KAH3676180.1"/>
    <property type="molecule type" value="Genomic_DNA"/>
</dbReference>
<dbReference type="InterPro" id="IPR039683">
    <property type="entry name" value="Lsm12-like"/>
</dbReference>
<protein>
    <recommendedName>
        <fullName evidence="1">AD domain-containing protein</fullName>
    </recommendedName>
</protein>
<organism evidence="2 3">
    <name type="scientific">Wickerhamomyces mucosus</name>
    <dbReference type="NCBI Taxonomy" id="1378264"/>
    <lineage>
        <taxon>Eukaryota</taxon>
        <taxon>Fungi</taxon>
        <taxon>Dikarya</taxon>
        <taxon>Ascomycota</taxon>
        <taxon>Saccharomycotina</taxon>
        <taxon>Saccharomycetes</taxon>
        <taxon>Phaffomycetales</taxon>
        <taxon>Wickerhamomycetaceae</taxon>
        <taxon>Wickerhamomyces</taxon>
    </lineage>
</organism>
<evidence type="ECO:0000313" key="3">
    <source>
        <dbReference type="Proteomes" id="UP000769528"/>
    </source>
</evidence>
<name>A0A9P8PR75_9ASCO</name>
<dbReference type="SMART" id="SM00995">
    <property type="entry name" value="AD"/>
    <property type="match status" value="1"/>
</dbReference>
<sequence length="189" mass="21410">MNIWLDFHSVVLTIKFRVKVTNTFDTEYTGTIYTYIKNPGTLVLQIPNKTVTQKGFNYKFIRTSHIKNLDILSKTVNESQVAKIQSINLSKIDEIIKRNKESVELINKTRNSNVSTQAQQIFDAVFKTIPDVQWGPNNSIIILDEVKIQHPYSISSIKSIDGGESGALDLIKKIVDGVWLKIENEKKGG</sequence>
<feature type="domain" description="AD" evidence="1">
    <location>
        <begin position="85"/>
        <end position="183"/>
    </location>
</feature>
<evidence type="ECO:0000259" key="1">
    <source>
        <dbReference type="PROSITE" id="PS52001"/>
    </source>
</evidence>
<dbReference type="InterPro" id="IPR019181">
    <property type="entry name" value="LSM12_ABD"/>
</dbReference>
<reference evidence="2" key="1">
    <citation type="journal article" date="2021" name="Open Biol.">
        <title>Shared evolutionary footprints suggest mitochondrial oxidative damage underlies multiple complex I losses in fungi.</title>
        <authorList>
            <person name="Schikora-Tamarit M.A."/>
            <person name="Marcet-Houben M."/>
            <person name="Nosek J."/>
            <person name="Gabaldon T."/>
        </authorList>
    </citation>
    <scope>NUCLEOTIDE SEQUENCE</scope>
    <source>
        <strain evidence="2">CBS6341</strain>
    </source>
</reference>
<dbReference type="PROSITE" id="PS52001">
    <property type="entry name" value="AD"/>
    <property type="match status" value="1"/>
</dbReference>
<dbReference type="InterPro" id="IPR047574">
    <property type="entry name" value="AD"/>
</dbReference>
<accession>A0A9P8PR75</accession>
<proteinExistence type="predicted"/>
<comment type="caution">
    <text evidence="2">The sequence shown here is derived from an EMBL/GenBank/DDBJ whole genome shotgun (WGS) entry which is preliminary data.</text>
</comment>
<gene>
    <name evidence="2" type="ORF">WICMUC_002202</name>
</gene>
<dbReference type="Pfam" id="PF09793">
    <property type="entry name" value="AD"/>
    <property type="match status" value="1"/>
</dbReference>
<dbReference type="PIRSF" id="PIRSF007783">
    <property type="entry name" value="UCP007783_YHR121w"/>
    <property type="match status" value="1"/>
</dbReference>
<dbReference type="InterPro" id="IPR016521">
    <property type="entry name" value="RNA-processing_Lsm12"/>
</dbReference>
<dbReference type="OrthoDB" id="1057137at2759"/>
<keyword evidence="3" id="KW-1185">Reference proteome</keyword>